<feature type="domain" description="Xylose isomerase-like TIM barrel" evidence="1">
    <location>
        <begin position="18"/>
        <end position="234"/>
    </location>
</feature>
<dbReference type="AlphaFoldDB" id="X1BEV9"/>
<gene>
    <name evidence="2" type="ORF">S01H4_48824</name>
</gene>
<dbReference type="InterPro" id="IPR013022">
    <property type="entry name" value="Xyl_isomerase-like_TIM-brl"/>
</dbReference>
<sequence length="276" mass="30946">MDIYSLRYNDWNAFEFIEYARRIGLDLVHFSEIEPFESLETDYLQDVRRRASELNIGLEVGMGSICPTSTMFSPARGTVTEQLTEMLHIAAELGSPALRCYLGSNADRRTEMPLEGHCVAAVANLREVRSLALDLNVKIAIENHAGDLQGRELARLIEEAGPDYVGACIDSGNPLWVAESPYVTLEHLAPYVLMSHVRDSAVWEHPQGAAVQWVAMGEGTIGIDEWTKQFRTSCPDTNFTLENITSIPPRVVNYLDDEFWDVYPDTPASEFARFLA</sequence>
<organism evidence="2">
    <name type="scientific">marine sediment metagenome</name>
    <dbReference type="NCBI Taxonomy" id="412755"/>
    <lineage>
        <taxon>unclassified sequences</taxon>
        <taxon>metagenomes</taxon>
        <taxon>ecological metagenomes</taxon>
    </lineage>
</organism>
<comment type="caution">
    <text evidence="2">The sequence shown here is derived from an EMBL/GenBank/DDBJ whole genome shotgun (WGS) entry which is preliminary data.</text>
</comment>
<name>X1BEV9_9ZZZZ</name>
<dbReference type="InterPro" id="IPR050312">
    <property type="entry name" value="IolE/XylAMocC-like"/>
</dbReference>
<dbReference type="Gene3D" id="3.20.20.150">
    <property type="entry name" value="Divalent-metal-dependent TIM barrel enzymes"/>
    <property type="match status" value="1"/>
</dbReference>
<accession>X1BEV9</accession>
<evidence type="ECO:0000259" key="1">
    <source>
        <dbReference type="Pfam" id="PF01261"/>
    </source>
</evidence>
<dbReference type="EMBL" id="BART01027550">
    <property type="protein sequence ID" value="GAG94449.1"/>
    <property type="molecule type" value="Genomic_DNA"/>
</dbReference>
<evidence type="ECO:0000313" key="2">
    <source>
        <dbReference type="EMBL" id="GAG94449.1"/>
    </source>
</evidence>
<protein>
    <recommendedName>
        <fullName evidence="1">Xylose isomerase-like TIM barrel domain-containing protein</fullName>
    </recommendedName>
</protein>
<reference evidence="2" key="1">
    <citation type="journal article" date="2014" name="Front. Microbiol.">
        <title>High frequency of phylogenetically diverse reductive dehalogenase-homologous genes in deep subseafloor sedimentary metagenomes.</title>
        <authorList>
            <person name="Kawai M."/>
            <person name="Futagami T."/>
            <person name="Toyoda A."/>
            <person name="Takaki Y."/>
            <person name="Nishi S."/>
            <person name="Hori S."/>
            <person name="Arai W."/>
            <person name="Tsubouchi T."/>
            <person name="Morono Y."/>
            <person name="Uchiyama I."/>
            <person name="Ito T."/>
            <person name="Fujiyama A."/>
            <person name="Inagaki F."/>
            <person name="Takami H."/>
        </authorList>
    </citation>
    <scope>NUCLEOTIDE SEQUENCE</scope>
    <source>
        <strain evidence="2">Expedition CK06-06</strain>
    </source>
</reference>
<dbReference type="PANTHER" id="PTHR12110:SF53">
    <property type="entry name" value="BLR5974 PROTEIN"/>
    <property type="match status" value="1"/>
</dbReference>
<dbReference type="Pfam" id="PF01261">
    <property type="entry name" value="AP_endonuc_2"/>
    <property type="match status" value="1"/>
</dbReference>
<proteinExistence type="predicted"/>
<dbReference type="PANTHER" id="PTHR12110">
    <property type="entry name" value="HYDROXYPYRUVATE ISOMERASE"/>
    <property type="match status" value="1"/>
</dbReference>
<feature type="non-terminal residue" evidence="2">
    <location>
        <position position="276"/>
    </location>
</feature>
<dbReference type="SUPFAM" id="SSF51658">
    <property type="entry name" value="Xylose isomerase-like"/>
    <property type="match status" value="1"/>
</dbReference>
<dbReference type="InterPro" id="IPR036237">
    <property type="entry name" value="Xyl_isomerase-like_sf"/>
</dbReference>